<feature type="compositionally biased region" description="Polar residues" evidence="1">
    <location>
        <begin position="16"/>
        <end position="31"/>
    </location>
</feature>
<proteinExistence type="predicted"/>
<evidence type="ECO:0000256" key="1">
    <source>
        <dbReference type="SAM" id="MobiDB-lite"/>
    </source>
</evidence>
<accession>A0ABV6ZPR0</accession>
<name>A0ABV6ZPR0_9HYPH</name>
<evidence type="ECO:0000313" key="3">
    <source>
        <dbReference type="Proteomes" id="UP001595190"/>
    </source>
</evidence>
<sequence length="79" mass="8651">MKTVARKGPVKKENSIQDLQWTVRRSMSSTPGERDSRVSGGIAPKTLGSETGHRWRTAVAGDKRRHLNLSTLPPAGVRS</sequence>
<feature type="region of interest" description="Disordered" evidence="1">
    <location>
        <begin position="1"/>
        <end position="79"/>
    </location>
</feature>
<gene>
    <name evidence="2" type="ORF">ACETRX_31485</name>
</gene>
<evidence type="ECO:0000313" key="2">
    <source>
        <dbReference type="EMBL" id="MFC2254185.1"/>
    </source>
</evidence>
<reference evidence="2 3" key="1">
    <citation type="submission" date="2024-09" db="EMBL/GenBank/DDBJ databases">
        <title>Description of Labrys sedimenti sp. nov., isolated from a diclofenac-degrading enrichment culture, and genome-based reclassification of Labrys portucalensis as a later heterotypic synonym of Labrys neptuniae.</title>
        <authorList>
            <person name="Tancsics A."/>
            <person name="Csepanyi A."/>
        </authorList>
    </citation>
    <scope>NUCLEOTIDE SEQUENCE [LARGE SCALE GENOMIC DNA]</scope>
    <source>
        <strain evidence="2 3">LMG 23412</strain>
    </source>
</reference>
<dbReference type="RefSeq" id="WP_394314935.1">
    <property type="nucleotide sequence ID" value="NZ_JBHGPK010000029.1"/>
</dbReference>
<protein>
    <submittedName>
        <fullName evidence="2">Uncharacterized protein</fullName>
    </submittedName>
</protein>
<organism evidence="2 3">
    <name type="scientific">Labrys neptuniae</name>
    <dbReference type="NCBI Taxonomy" id="376174"/>
    <lineage>
        <taxon>Bacteria</taxon>
        <taxon>Pseudomonadati</taxon>
        <taxon>Pseudomonadota</taxon>
        <taxon>Alphaproteobacteria</taxon>
        <taxon>Hyphomicrobiales</taxon>
        <taxon>Xanthobacteraceae</taxon>
        <taxon>Labrys</taxon>
    </lineage>
</organism>
<comment type="caution">
    <text evidence="2">The sequence shown here is derived from an EMBL/GenBank/DDBJ whole genome shotgun (WGS) entry which is preliminary data.</text>
</comment>
<dbReference type="Proteomes" id="UP001595190">
    <property type="component" value="Unassembled WGS sequence"/>
</dbReference>
<dbReference type="EMBL" id="JBHGPK010000029">
    <property type="protein sequence ID" value="MFC2254185.1"/>
    <property type="molecule type" value="Genomic_DNA"/>
</dbReference>